<dbReference type="SMART" id="SM00811">
    <property type="entry name" value="Alpha_kinase"/>
    <property type="match status" value="1"/>
</dbReference>
<organism evidence="9 10">
    <name type="scientific">Durusdinium trenchii</name>
    <dbReference type="NCBI Taxonomy" id="1381693"/>
    <lineage>
        <taxon>Eukaryota</taxon>
        <taxon>Sar</taxon>
        <taxon>Alveolata</taxon>
        <taxon>Dinophyceae</taxon>
        <taxon>Suessiales</taxon>
        <taxon>Symbiodiniaceae</taxon>
        <taxon>Durusdinium</taxon>
    </lineage>
</organism>
<sequence length="1024" mass="113662">MPTARGSRKLEQKLDQEVPCGSGVRVGKCGRCKNKSLGWCDKSKAFFCEQCWSEYDSYQGEDGEDYTGKVWHDAILAEGHQDDGSGSDDDGELVMEFTKSTLLRLRPNQTLGYNDANDIHNCDEENNAVAPLSADFGARKAFDSLIRIGSGPVELQQAHIIVVVDTSGSMRTLDVQPEQGTKSLSRILAVSESLCGFFEKQKQAASPHHFSLVSFSQDSYTHFVGKTAAESVEYMNKSSCFVARDGTHFVESLPAVRNILRRDFAHTPHLLIFSDGRPADGTQKIQSVQRLLDEHPRLRIHAIGFGDGLDFEWLQQLTSIGKGTFAPSGRSVLELDHAFTSVTSTITEMQSVSSQTSKSSAFSFTQGFSGPDNASKKSSLTPRSFTFEAANQFLWNTERSIKFRSCRRLFRFNGRDFKQDSHELRESPVSMRLQPFMQGGMRLVYCFKDPSIRLHSNRTNLTDTDARMVAKISKYVDNCHNSSEVVMAYAKSSAVAKFYARIFKLAAVERFGSTGNGMLKLMFVTSYVYKAEEDKAPAPFVIGERFLPGVFCKYNSNHGYVNFDAPDSEIAQAFSHFTFQASGGKHMVLDLQGVYLGKAQRYRPHLILTDPQVVSLDKAFGPGDLGDKGMRAFFQSHQCGPTCRHMGLDPHAWKRMRQAMRKGTSAGLTPSPSNSAVDASGGSRGHTGSISCLRKSDVRSPPTPLEGAVHVKTKPRPEVAASSESSLEALLNRPPPSKPGPLSALIARSAAGRPDFERLWARRPPSCELGTTSSEMHSSSDKALVREGTRTLVQHCLDAEAADKPLAIRKQLEDAPVTATEPMDEASTSSVRPAVTTLAVTSRETPGDPVDHQLKKTIVYGPGASKLSLMASCRAMVLEAIQSRFAIPEEEQHLLQDSSEPNVDFYRVERKMDPRKLRFTQERISPTFRDGRQIYQLLNDLNQQVIDPLRELEPLDVVWHNGFWRSLSNRRLWALKHCDCQPLFVRVHVREPDAEFRSKSSSTSDGVSVLIVPRSRSPSPVFNR</sequence>
<dbReference type="SUPFAM" id="SSF56112">
    <property type="entry name" value="Protein kinase-like (PK-like)"/>
    <property type="match status" value="1"/>
</dbReference>
<feature type="domain" description="VWFA" evidence="7">
    <location>
        <begin position="159"/>
        <end position="349"/>
    </location>
</feature>
<dbReference type="CDD" id="cd00198">
    <property type="entry name" value="vWFA"/>
    <property type="match status" value="1"/>
</dbReference>
<comment type="caution">
    <text evidence="9">The sequence shown here is derived from an EMBL/GenBank/DDBJ whole genome shotgun (WGS) entry which is preliminary data.</text>
</comment>
<proteinExistence type="predicted"/>
<feature type="region of interest" description="Disordered" evidence="6">
    <location>
        <begin position="659"/>
        <end position="743"/>
    </location>
</feature>
<dbReference type="CDD" id="cd04515">
    <property type="entry name" value="Alpha_kinase"/>
    <property type="match status" value="1"/>
</dbReference>
<evidence type="ECO:0000256" key="5">
    <source>
        <dbReference type="ARBA" id="ARBA00022840"/>
    </source>
</evidence>
<feature type="compositionally biased region" description="Low complexity" evidence="6">
    <location>
        <begin position="718"/>
        <end position="731"/>
    </location>
</feature>
<evidence type="ECO:0000256" key="1">
    <source>
        <dbReference type="ARBA" id="ARBA00022527"/>
    </source>
</evidence>
<keyword evidence="3" id="KW-0547">Nucleotide-binding</keyword>
<evidence type="ECO:0000256" key="6">
    <source>
        <dbReference type="SAM" id="MobiDB-lite"/>
    </source>
</evidence>
<accession>A0ABP0NV73</accession>
<reference evidence="9 10" key="1">
    <citation type="submission" date="2024-02" db="EMBL/GenBank/DDBJ databases">
        <authorList>
            <person name="Chen Y."/>
            <person name="Shah S."/>
            <person name="Dougan E. K."/>
            <person name="Thang M."/>
            <person name="Chan C."/>
        </authorList>
    </citation>
    <scope>NUCLEOTIDE SEQUENCE [LARGE SCALE GENOMIC DNA]</scope>
</reference>
<keyword evidence="1" id="KW-0723">Serine/threonine-protein kinase</keyword>
<protein>
    <recommendedName>
        <fullName evidence="11">Alpha-type protein kinase domain-containing protein</fullName>
    </recommendedName>
</protein>
<keyword evidence="2" id="KW-0808">Transferase</keyword>
<dbReference type="InterPro" id="IPR002035">
    <property type="entry name" value="VWF_A"/>
</dbReference>
<dbReference type="InterPro" id="IPR051852">
    <property type="entry name" value="Alpha-type_PK"/>
</dbReference>
<dbReference type="InterPro" id="IPR036465">
    <property type="entry name" value="vWFA_dom_sf"/>
</dbReference>
<dbReference type="InterPro" id="IPR004166">
    <property type="entry name" value="a-kinase_dom"/>
</dbReference>
<dbReference type="Pfam" id="PF00092">
    <property type="entry name" value="VWA"/>
    <property type="match status" value="1"/>
</dbReference>
<keyword evidence="4" id="KW-0418">Kinase</keyword>
<dbReference type="SMART" id="SM00327">
    <property type="entry name" value="VWA"/>
    <property type="match status" value="1"/>
</dbReference>
<evidence type="ECO:0000256" key="3">
    <source>
        <dbReference type="ARBA" id="ARBA00022741"/>
    </source>
</evidence>
<dbReference type="Proteomes" id="UP001642484">
    <property type="component" value="Unassembled WGS sequence"/>
</dbReference>
<evidence type="ECO:0000256" key="2">
    <source>
        <dbReference type="ARBA" id="ARBA00022679"/>
    </source>
</evidence>
<dbReference type="PROSITE" id="PS50234">
    <property type="entry name" value="VWFA"/>
    <property type="match status" value="1"/>
</dbReference>
<evidence type="ECO:0000259" key="8">
    <source>
        <dbReference type="PROSITE" id="PS51158"/>
    </source>
</evidence>
<dbReference type="PANTHER" id="PTHR45992">
    <property type="entry name" value="EUKARYOTIC ELONGATION FACTOR 2 KINASE-RELATED"/>
    <property type="match status" value="1"/>
</dbReference>
<keyword evidence="10" id="KW-1185">Reference proteome</keyword>
<dbReference type="Gene3D" id="3.40.50.410">
    <property type="entry name" value="von Willebrand factor, type A domain"/>
    <property type="match status" value="1"/>
</dbReference>
<feature type="domain" description="Alpha-type protein kinase" evidence="8">
    <location>
        <begin position="411"/>
        <end position="651"/>
    </location>
</feature>
<evidence type="ECO:0000259" key="7">
    <source>
        <dbReference type="PROSITE" id="PS50234"/>
    </source>
</evidence>
<keyword evidence="5" id="KW-0067">ATP-binding</keyword>
<dbReference type="Gene3D" id="3.20.200.10">
    <property type="entry name" value="MHCK/EF2 kinase"/>
    <property type="match status" value="1"/>
</dbReference>
<dbReference type="EMBL" id="CAXAMN010022139">
    <property type="protein sequence ID" value="CAK9066739.1"/>
    <property type="molecule type" value="Genomic_DNA"/>
</dbReference>
<name>A0ABP0NV73_9DINO</name>
<evidence type="ECO:0008006" key="11">
    <source>
        <dbReference type="Google" id="ProtNLM"/>
    </source>
</evidence>
<gene>
    <name evidence="9" type="ORF">CCMP2556_LOCUS32787</name>
</gene>
<evidence type="ECO:0000313" key="9">
    <source>
        <dbReference type="EMBL" id="CAK9066739.1"/>
    </source>
</evidence>
<dbReference type="PROSITE" id="PS51158">
    <property type="entry name" value="ALPHA_KINASE"/>
    <property type="match status" value="1"/>
</dbReference>
<dbReference type="PANTHER" id="PTHR45992:SF2">
    <property type="entry name" value="EUKARYOTIC ELONGATION FACTOR 2 KINASE"/>
    <property type="match status" value="1"/>
</dbReference>
<dbReference type="SUPFAM" id="SSF53300">
    <property type="entry name" value="vWA-like"/>
    <property type="match status" value="1"/>
</dbReference>
<dbReference type="Pfam" id="PF02816">
    <property type="entry name" value="Alpha_kinase"/>
    <property type="match status" value="1"/>
</dbReference>
<evidence type="ECO:0000313" key="10">
    <source>
        <dbReference type="Proteomes" id="UP001642484"/>
    </source>
</evidence>
<feature type="compositionally biased region" description="Polar residues" evidence="6">
    <location>
        <begin position="666"/>
        <end position="677"/>
    </location>
</feature>
<dbReference type="InterPro" id="IPR011009">
    <property type="entry name" value="Kinase-like_dom_sf"/>
</dbReference>
<evidence type="ECO:0000256" key="4">
    <source>
        <dbReference type="ARBA" id="ARBA00022777"/>
    </source>
</evidence>